<dbReference type="PANTHER" id="PTHR11705:SF147">
    <property type="entry name" value="INACTIVE METALLOCARBOXYPEPTIDASE ECM14"/>
    <property type="match status" value="1"/>
</dbReference>
<protein>
    <recommendedName>
        <fullName evidence="10">Inactive metallocarboxypeptidase ECM14</fullName>
    </recommendedName>
    <alternativeName>
        <fullName evidence="11">Inactive metallocarboxypeptidase ecm14</fullName>
    </alternativeName>
</protein>
<accession>A0A1Q3A500</accession>
<dbReference type="GO" id="GO:0008270">
    <property type="term" value="F:zinc ion binding"/>
    <property type="evidence" value="ECO:0007669"/>
    <property type="project" value="InterPro"/>
</dbReference>
<dbReference type="PRINTS" id="PR00765">
    <property type="entry name" value="CRBOXYPTASEA"/>
</dbReference>
<dbReference type="Gene3D" id="3.40.630.10">
    <property type="entry name" value="Zn peptidases"/>
    <property type="match status" value="1"/>
</dbReference>
<comment type="caution">
    <text evidence="15">The sequence shown here is derived from an EMBL/GenBank/DDBJ whole genome shotgun (WGS) entry which is preliminary data.</text>
</comment>
<evidence type="ECO:0000256" key="11">
    <source>
        <dbReference type="ARBA" id="ARBA00026213"/>
    </source>
</evidence>
<dbReference type="FunFam" id="3.40.630.10:FF:000060">
    <property type="entry name" value="Putative metallocarboxypeptidase ecm14"/>
    <property type="match status" value="1"/>
</dbReference>
<dbReference type="PROSITE" id="PS00132">
    <property type="entry name" value="CARBOXYPEPT_ZN_1"/>
    <property type="match status" value="1"/>
</dbReference>
<evidence type="ECO:0000256" key="9">
    <source>
        <dbReference type="ARBA" id="ARBA00025210"/>
    </source>
</evidence>
<keyword evidence="4" id="KW-0964">Secreted</keyword>
<dbReference type="GO" id="GO:0004181">
    <property type="term" value="F:metallocarboxypeptidase activity"/>
    <property type="evidence" value="ECO:0007669"/>
    <property type="project" value="InterPro"/>
</dbReference>
<dbReference type="OrthoDB" id="3626597at2759"/>
<sequence length="434" mass="50208">MVPKFNWGRMVLTVATILIPLAAGWQRGYQDYRVCRFHEQDYETVMSRIKSGTPMDYDVWARNSEFVDVRLPKWLGQVEGCEVIIEDLDDAIEATMSQEVEGNGDSLSDQTAFKFDNGDFFFQGFRDLETIYTWYDLLERAFPNLVKVEVVGETWEGRALKALHISTNNPETNPEKKTIVITGGVHAREWISVSSACWTVHQLLTRYGQSKRETKYLDYLDFLIIPVFNPDGYAYTWQHDRLWRKNRQETYWPNCPGIDIDHSFDFQWNSTEEFPCSEDYSGERAFEAIEADSWNNFLNGTKGQYKIHGYLDFHSYSQEVLYPYAYSCDALPRDYENLLELSFGLAKAIRNKSGKHYKVISACEDRGSDLSPGLGSGSALDFMYHHRVHWAFQLKLRDTGNLGFLLPSKYIEPVGKEIYAAVSYFCSFILNPEL</sequence>
<evidence type="ECO:0000313" key="16">
    <source>
        <dbReference type="Proteomes" id="UP000187013"/>
    </source>
</evidence>
<reference evidence="15 16" key="1">
    <citation type="submission" date="2016-08" db="EMBL/GenBank/DDBJ databases">
        <title>Draft genome sequence of allopolyploid Zygosaccharomyces rouxii.</title>
        <authorList>
            <person name="Watanabe J."/>
            <person name="Uehara K."/>
            <person name="Mogi Y."/>
            <person name="Tsukioka Y."/>
        </authorList>
    </citation>
    <scope>NUCLEOTIDE SEQUENCE [LARGE SCALE GENOMIC DNA]</scope>
    <source>
        <strain evidence="15 16">NBRC 110957</strain>
    </source>
</reference>
<dbReference type="InterPro" id="IPR057246">
    <property type="entry name" value="CARBOXYPEPT_ZN_1"/>
</dbReference>
<evidence type="ECO:0000256" key="6">
    <source>
        <dbReference type="ARBA" id="ARBA00022729"/>
    </source>
</evidence>
<evidence type="ECO:0000256" key="2">
    <source>
        <dbReference type="ARBA" id="ARBA00004613"/>
    </source>
</evidence>
<evidence type="ECO:0000256" key="13">
    <source>
        <dbReference type="SAM" id="SignalP"/>
    </source>
</evidence>
<comment type="cofactor">
    <cofactor evidence="1">
        <name>Zn(2+)</name>
        <dbReference type="ChEBI" id="CHEBI:29105"/>
    </cofactor>
</comment>
<evidence type="ECO:0000259" key="14">
    <source>
        <dbReference type="PROSITE" id="PS52035"/>
    </source>
</evidence>
<dbReference type="eggNOG" id="KOG2650">
    <property type="taxonomic scope" value="Eukaryota"/>
</dbReference>
<comment type="similarity">
    <text evidence="3 12">Belongs to the peptidase M14 family.</text>
</comment>
<name>A0A1Q3A500_ZYGRO</name>
<dbReference type="GO" id="GO:0005576">
    <property type="term" value="C:extracellular region"/>
    <property type="evidence" value="ECO:0007669"/>
    <property type="project" value="UniProtKB-SubCell"/>
</dbReference>
<evidence type="ECO:0000256" key="5">
    <source>
        <dbReference type="ARBA" id="ARBA00022723"/>
    </source>
</evidence>
<dbReference type="CDD" id="cd03860">
    <property type="entry name" value="M14_CP_A-B_like"/>
    <property type="match status" value="1"/>
</dbReference>
<comment type="subcellular location">
    <subcellularLocation>
        <location evidence="2">Secreted</location>
    </subcellularLocation>
</comment>
<dbReference type="SUPFAM" id="SSF53187">
    <property type="entry name" value="Zn-dependent exopeptidases"/>
    <property type="match status" value="1"/>
</dbReference>
<organism evidence="15 16">
    <name type="scientific">Zygosaccharomyces rouxii</name>
    <dbReference type="NCBI Taxonomy" id="4956"/>
    <lineage>
        <taxon>Eukaryota</taxon>
        <taxon>Fungi</taxon>
        <taxon>Dikarya</taxon>
        <taxon>Ascomycota</taxon>
        <taxon>Saccharomycotina</taxon>
        <taxon>Saccharomycetes</taxon>
        <taxon>Saccharomycetales</taxon>
        <taxon>Saccharomycetaceae</taxon>
        <taxon>Zygosaccharomyces</taxon>
    </lineage>
</organism>
<dbReference type="GO" id="GO:0006508">
    <property type="term" value="P:proteolysis"/>
    <property type="evidence" value="ECO:0007669"/>
    <property type="project" value="InterPro"/>
</dbReference>
<evidence type="ECO:0000256" key="8">
    <source>
        <dbReference type="ARBA" id="ARBA00023157"/>
    </source>
</evidence>
<keyword evidence="7" id="KW-0862">Zinc</keyword>
<dbReference type="Pfam" id="PF00246">
    <property type="entry name" value="Peptidase_M14"/>
    <property type="match status" value="1"/>
</dbReference>
<evidence type="ECO:0000256" key="12">
    <source>
        <dbReference type="PROSITE-ProRule" id="PRU01379"/>
    </source>
</evidence>
<evidence type="ECO:0000256" key="1">
    <source>
        <dbReference type="ARBA" id="ARBA00001947"/>
    </source>
</evidence>
<dbReference type="PROSITE" id="PS00133">
    <property type="entry name" value="CARBOXYPEPT_ZN_2"/>
    <property type="match status" value="1"/>
</dbReference>
<dbReference type="Proteomes" id="UP000187013">
    <property type="component" value="Unassembled WGS sequence"/>
</dbReference>
<comment type="caution">
    <text evidence="12">Lacks conserved residue(s) required for the propagation of feature annotation.</text>
</comment>
<evidence type="ECO:0000313" key="15">
    <source>
        <dbReference type="EMBL" id="GAV50804.1"/>
    </source>
</evidence>
<dbReference type="PANTHER" id="PTHR11705">
    <property type="entry name" value="PROTEASE FAMILY M14 CARBOXYPEPTIDASE A,B"/>
    <property type="match status" value="1"/>
</dbReference>
<evidence type="ECO:0000256" key="4">
    <source>
        <dbReference type="ARBA" id="ARBA00022525"/>
    </source>
</evidence>
<dbReference type="InterPro" id="IPR000834">
    <property type="entry name" value="Peptidase_M14"/>
</dbReference>
<keyword evidence="6 13" id="KW-0732">Signal</keyword>
<dbReference type="InterPro" id="IPR057247">
    <property type="entry name" value="CARBOXYPEPT_ZN_2"/>
</dbReference>
<dbReference type="PROSITE" id="PS52035">
    <property type="entry name" value="PEPTIDASE_M14"/>
    <property type="match status" value="1"/>
</dbReference>
<evidence type="ECO:0000256" key="10">
    <source>
        <dbReference type="ARBA" id="ARBA00026187"/>
    </source>
</evidence>
<gene>
    <name evidence="15" type="ORF">ZYGR_0Z02270</name>
</gene>
<keyword evidence="5" id="KW-0479">Metal-binding</keyword>
<dbReference type="AlphaFoldDB" id="A0A1Q3A500"/>
<dbReference type="SMART" id="SM00631">
    <property type="entry name" value="Zn_pept"/>
    <property type="match status" value="1"/>
</dbReference>
<evidence type="ECO:0000256" key="7">
    <source>
        <dbReference type="ARBA" id="ARBA00022833"/>
    </source>
</evidence>
<evidence type="ECO:0000256" key="3">
    <source>
        <dbReference type="ARBA" id="ARBA00005988"/>
    </source>
</evidence>
<keyword evidence="8" id="KW-1015">Disulfide bond</keyword>
<feature type="chain" id="PRO_5013134606" description="Inactive metallocarboxypeptidase ECM14" evidence="13">
    <location>
        <begin position="25"/>
        <end position="434"/>
    </location>
</feature>
<proteinExistence type="inferred from homology"/>
<dbReference type="EMBL" id="BDGX01000026">
    <property type="protein sequence ID" value="GAV50804.1"/>
    <property type="molecule type" value="Genomic_DNA"/>
</dbReference>
<feature type="signal peptide" evidence="13">
    <location>
        <begin position="1"/>
        <end position="24"/>
    </location>
</feature>
<feature type="domain" description="Peptidase M14" evidence="14">
    <location>
        <begin position="124"/>
        <end position="429"/>
    </location>
</feature>
<comment type="function">
    <text evidence="9">Inactive carboxypeptidase that may play a role in cell wall organization and biogenesis.</text>
</comment>